<proteinExistence type="predicted"/>
<evidence type="ECO:0000313" key="3">
    <source>
        <dbReference type="EMBL" id="CAF2142439.1"/>
    </source>
</evidence>
<dbReference type="Proteomes" id="UP000663824">
    <property type="component" value="Unassembled WGS sequence"/>
</dbReference>
<protein>
    <submittedName>
        <fullName evidence="2">Uncharacterized protein</fullName>
    </submittedName>
</protein>
<sequence length="68" mass="8025">MAISIQKHQLAFDIMKITLKMEQMIEHAPNSKLYNMSNVDYTRYMALNKRKCEMIDELKTLMNNDGDL</sequence>
<dbReference type="EMBL" id="CAJNRE010015958">
    <property type="protein sequence ID" value="CAF2142439.1"/>
    <property type="molecule type" value="Genomic_DNA"/>
</dbReference>
<organism evidence="2 6">
    <name type="scientific">Rotaria magnacalcarata</name>
    <dbReference type="NCBI Taxonomy" id="392030"/>
    <lineage>
        <taxon>Eukaryota</taxon>
        <taxon>Metazoa</taxon>
        <taxon>Spiralia</taxon>
        <taxon>Gnathifera</taxon>
        <taxon>Rotifera</taxon>
        <taxon>Eurotatoria</taxon>
        <taxon>Bdelloidea</taxon>
        <taxon>Philodinida</taxon>
        <taxon>Philodinidae</taxon>
        <taxon>Rotaria</taxon>
    </lineage>
</organism>
<evidence type="ECO:0000313" key="2">
    <source>
        <dbReference type="EMBL" id="CAF1650703.1"/>
    </source>
</evidence>
<dbReference type="Proteomes" id="UP000663855">
    <property type="component" value="Unassembled WGS sequence"/>
</dbReference>
<comment type="caution">
    <text evidence="2">The sequence shown here is derived from an EMBL/GenBank/DDBJ whole genome shotgun (WGS) entry which is preliminary data.</text>
</comment>
<dbReference type="Proteomes" id="UP000663887">
    <property type="component" value="Unassembled WGS sequence"/>
</dbReference>
<dbReference type="Proteomes" id="UP000663856">
    <property type="component" value="Unassembled WGS sequence"/>
</dbReference>
<name>A0A816EJU9_9BILA</name>
<evidence type="ECO:0000313" key="4">
    <source>
        <dbReference type="EMBL" id="CAF2155404.1"/>
    </source>
</evidence>
<accession>A0A816EJU9</accession>
<evidence type="ECO:0000313" key="5">
    <source>
        <dbReference type="EMBL" id="CAF2234394.1"/>
    </source>
</evidence>
<reference evidence="2" key="1">
    <citation type="submission" date="2021-02" db="EMBL/GenBank/DDBJ databases">
        <authorList>
            <person name="Nowell W R."/>
        </authorList>
    </citation>
    <scope>NUCLEOTIDE SEQUENCE</scope>
</reference>
<dbReference type="EMBL" id="CAJNOW010016518">
    <property type="protein sequence ID" value="CAF1650703.1"/>
    <property type="molecule type" value="Genomic_DNA"/>
</dbReference>
<dbReference type="EMBL" id="CAJNRG010017595">
    <property type="protein sequence ID" value="CAF2234394.1"/>
    <property type="molecule type" value="Genomic_DNA"/>
</dbReference>
<dbReference type="AlphaFoldDB" id="A0A816EJU9"/>
<dbReference type="EMBL" id="CAJNRF010014158">
    <property type="protein sequence ID" value="CAF2155404.1"/>
    <property type="molecule type" value="Genomic_DNA"/>
</dbReference>
<dbReference type="OrthoDB" id="10272741at2759"/>
<evidence type="ECO:0000313" key="6">
    <source>
        <dbReference type="Proteomes" id="UP000663834"/>
    </source>
</evidence>
<dbReference type="Proteomes" id="UP000663834">
    <property type="component" value="Unassembled WGS sequence"/>
</dbReference>
<dbReference type="EMBL" id="CAJNOV010019031">
    <property type="protein sequence ID" value="CAF1626978.1"/>
    <property type="molecule type" value="Genomic_DNA"/>
</dbReference>
<gene>
    <name evidence="1" type="ORF">CJN711_LOCUS38826</name>
    <name evidence="2" type="ORF">KQP761_LOCUS29919</name>
    <name evidence="3" type="ORF">MBJ925_LOCUS29763</name>
    <name evidence="4" type="ORF">WKI299_LOCUS31166</name>
    <name evidence="5" type="ORF">XDN619_LOCUS34502</name>
</gene>
<evidence type="ECO:0000313" key="1">
    <source>
        <dbReference type="EMBL" id="CAF1626978.1"/>
    </source>
</evidence>